<proteinExistence type="predicted"/>
<keyword evidence="4" id="KW-1185">Reference proteome</keyword>
<dbReference type="InterPro" id="IPR003903">
    <property type="entry name" value="UIM_dom"/>
</dbReference>
<reference evidence="3 4" key="1">
    <citation type="submission" date="2024-06" db="EMBL/GenBank/DDBJ databases">
        <authorList>
            <person name="Kraege A."/>
            <person name="Thomma B."/>
        </authorList>
    </citation>
    <scope>NUCLEOTIDE SEQUENCE [LARGE SCALE GENOMIC DNA]</scope>
</reference>
<dbReference type="Proteomes" id="UP001497392">
    <property type="component" value="Unassembled WGS sequence"/>
</dbReference>
<feature type="domain" description="Serine aminopeptidase S33" evidence="2">
    <location>
        <begin position="81"/>
        <end position="210"/>
    </location>
</feature>
<dbReference type="PANTHER" id="PTHR43358">
    <property type="entry name" value="ALPHA/BETA-HYDROLASE"/>
    <property type="match status" value="1"/>
</dbReference>
<protein>
    <submittedName>
        <fullName evidence="3">G7591 protein</fullName>
    </submittedName>
</protein>
<dbReference type="InterPro" id="IPR022742">
    <property type="entry name" value="Hydrolase_4"/>
</dbReference>
<dbReference type="PROSITE" id="PS50330">
    <property type="entry name" value="UIM"/>
    <property type="match status" value="1"/>
</dbReference>
<evidence type="ECO:0000256" key="1">
    <source>
        <dbReference type="SAM" id="MobiDB-lite"/>
    </source>
</evidence>
<feature type="region of interest" description="Disordered" evidence="1">
    <location>
        <begin position="535"/>
        <end position="586"/>
    </location>
</feature>
<evidence type="ECO:0000259" key="2">
    <source>
        <dbReference type="Pfam" id="PF12146"/>
    </source>
</evidence>
<dbReference type="PANTHER" id="PTHR43358:SF4">
    <property type="entry name" value="ALPHA_BETA HYDROLASE FOLD-1 DOMAIN-CONTAINING PROTEIN"/>
    <property type="match status" value="1"/>
</dbReference>
<comment type="caution">
    <text evidence="3">The sequence shown here is derived from an EMBL/GenBank/DDBJ whole genome shotgun (WGS) entry which is preliminary data.</text>
</comment>
<feature type="region of interest" description="Disordered" evidence="1">
    <location>
        <begin position="429"/>
        <end position="459"/>
    </location>
</feature>
<feature type="region of interest" description="Disordered" evidence="1">
    <location>
        <begin position="480"/>
        <end position="510"/>
    </location>
</feature>
<feature type="compositionally biased region" description="Basic and acidic residues" evidence="1">
    <location>
        <begin position="432"/>
        <end position="459"/>
    </location>
</feature>
<dbReference type="SMART" id="SM00726">
    <property type="entry name" value="UIM"/>
    <property type="match status" value="3"/>
</dbReference>
<feature type="region of interest" description="Disordered" evidence="1">
    <location>
        <begin position="599"/>
        <end position="645"/>
    </location>
</feature>
<gene>
    <name evidence="3" type="primary">g7591</name>
    <name evidence="3" type="ORF">VP750_LOCUS6496</name>
</gene>
<dbReference type="EMBL" id="CAXHTA020000011">
    <property type="protein sequence ID" value="CAL5224837.1"/>
    <property type="molecule type" value="Genomic_DNA"/>
</dbReference>
<name>A0ABP1G4V2_9CHLO</name>
<dbReference type="InterPro" id="IPR052920">
    <property type="entry name" value="DNA-binding_regulatory"/>
</dbReference>
<dbReference type="SUPFAM" id="SSF53474">
    <property type="entry name" value="alpha/beta-Hydrolases"/>
    <property type="match status" value="1"/>
</dbReference>
<evidence type="ECO:0000313" key="3">
    <source>
        <dbReference type="EMBL" id="CAL5224837.1"/>
    </source>
</evidence>
<dbReference type="InterPro" id="IPR029058">
    <property type="entry name" value="AB_hydrolase_fold"/>
</dbReference>
<accession>A0ABP1G4V2</accession>
<feature type="region of interest" description="Disordered" evidence="1">
    <location>
        <begin position="372"/>
        <end position="397"/>
    </location>
</feature>
<sequence>MSMFGGVWDQLVDCICRPPRDEYTVSQLPGGEGARFAVSGVVCSREDMNLMSDRKVKLECSLFTPEVEATCSGGGMPLVIYCHCNSGSRRDSEEALHLLMPAGIRVFALDFAGSGRSGGDYVTLGAHEVNDLGVAVAYLRERFPVCTIGLWGRSMGAVTALLYSQKDPSIAGIVLDSPFSRLRDLMVELCEEQKLPIPRAFMRIALSMMRRSVRRRANFSIDEVSPLDVVPGSFIPALFGHAEQDTFVNKAHSEKLHKAYAGDKNLITFEGDHNSHRPQFFYTSVLFFLKTVLQMPVPEQAAAEAVASASGQPSASDRNAEKEEMAVVERTLSVPWICGPGWEGSDEDLQLAWAAEMSRGIYNGDVRLAHASAEPDKAKSTKGAQLRTMSEPLEVPAGSTLGASMAAQRDIHSDSATSETPVALDQAQLEQQQKEAELAAARREAKHEARRAEEKASRKERWRLMQDEEDELLAQALDLSLEQEQRRTGRPGSRPRRPAGCTRTRDHYVPESLAGMSEEDAEEVMLVQAIQASLGVESEGNTEQLTNGTHRQEGEHSAADVGASKGRPDKDLAQGGFPSNAHDSFSVTPLLTKEDTAHRGGLLDTQVHPQPGEFSHSADTECEELGASEGSSPSGALERSSEDELEDMFKRAADAAARGDYSAAAAGRFLED</sequence>
<evidence type="ECO:0000313" key="4">
    <source>
        <dbReference type="Proteomes" id="UP001497392"/>
    </source>
</evidence>
<feature type="compositionally biased region" description="Polar residues" evidence="1">
    <location>
        <begin position="539"/>
        <end position="549"/>
    </location>
</feature>
<dbReference type="Pfam" id="PF12146">
    <property type="entry name" value="Hydrolase_4"/>
    <property type="match status" value="1"/>
</dbReference>
<dbReference type="Gene3D" id="3.40.50.1820">
    <property type="entry name" value="alpha/beta hydrolase"/>
    <property type="match status" value="1"/>
</dbReference>
<organism evidence="3 4">
    <name type="scientific">Coccomyxa viridis</name>
    <dbReference type="NCBI Taxonomy" id="1274662"/>
    <lineage>
        <taxon>Eukaryota</taxon>
        <taxon>Viridiplantae</taxon>
        <taxon>Chlorophyta</taxon>
        <taxon>core chlorophytes</taxon>
        <taxon>Trebouxiophyceae</taxon>
        <taxon>Trebouxiophyceae incertae sedis</taxon>
        <taxon>Coccomyxaceae</taxon>
        <taxon>Coccomyxa</taxon>
    </lineage>
</organism>